<dbReference type="InterPro" id="IPR036390">
    <property type="entry name" value="WH_DNA-bd_sf"/>
</dbReference>
<keyword evidence="9" id="KW-1185">Reference proteome</keyword>
<dbReference type="PANTHER" id="PTHR11949:SF17">
    <property type="entry name" value="IRF TRYPTOPHAN PENTAD REPEAT DOMAIN-CONTAINING PROTEIN"/>
    <property type="match status" value="1"/>
</dbReference>
<evidence type="ECO:0000256" key="5">
    <source>
        <dbReference type="ARBA" id="ARBA00023242"/>
    </source>
</evidence>
<dbReference type="PRINTS" id="PR00267">
    <property type="entry name" value="INTFRNREGFCT"/>
</dbReference>
<keyword evidence="2" id="KW-0805">Transcription regulation</keyword>
<feature type="region of interest" description="Disordered" evidence="6">
    <location>
        <begin position="219"/>
        <end position="252"/>
    </location>
</feature>
<dbReference type="Pfam" id="PF00605">
    <property type="entry name" value="IRF"/>
    <property type="match status" value="1"/>
</dbReference>
<evidence type="ECO:0000256" key="3">
    <source>
        <dbReference type="ARBA" id="ARBA00023125"/>
    </source>
</evidence>
<comment type="subcellular location">
    <subcellularLocation>
        <location evidence="1">Nucleus</location>
    </subcellularLocation>
</comment>
<dbReference type="EMBL" id="CALNXK010000286">
    <property type="protein sequence ID" value="CAH3180883.1"/>
    <property type="molecule type" value="Genomic_DNA"/>
</dbReference>
<keyword evidence="5" id="KW-0539">Nucleus</keyword>
<organism evidence="8 9">
    <name type="scientific">Porites lobata</name>
    <dbReference type="NCBI Taxonomy" id="104759"/>
    <lineage>
        <taxon>Eukaryota</taxon>
        <taxon>Metazoa</taxon>
        <taxon>Cnidaria</taxon>
        <taxon>Anthozoa</taxon>
        <taxon>Hexacorallia</taxon>
        <taxon>Scleractinia</taxon>
        <taxon>Fungiina</taxon>
        <taxon>Poritidae</taxon>
        <taxon>Porites</taxon>
    </lineage>
</organism>
<protein>
    <recommendedName>
        <fullName evidence="7">IRF tryptophan pentad repeat domain-containing protein</fullName>
    </recommendedName>
</protein>
<dbReference type="InterPro" id="IPR019817">
    <property type="entry name" value="Interferon_reg_fac_CS"/>
</dbReference>
<evidence type="ECO:0000256" key="4">
    <source>
        <dbReference type="ARBA" id="ARBA00023163"/>
    </source>
</evidence>
<evidence type="ECO:0000256" key="6">
    <source>
        <dbReference type="SAM" id="MobiDB-lite"/>
    </source>
</evidence>
<dbReference type="CDD" id="cd00103">
    <property type="entry name" value="IRF"/>
    <property type="match status" value="1"/>
</dbReference>
<evidence type="ECO:0000259" key="7">
    <source>
        <dbReference type="PROSITE" id="PS51507"/>
    </source>
</evidence>
<dbReference type="PROSITE" id="PS00601">
    <property type="entry name" value="IRF_1"/>
    <property type="match status" value="1"/>
</dbReference>
<dbReference type="PANTHER" id="PTHR11949">
    <property type="entry name" value="INTERFERON REGULATORY FACTOR"/>
    <property type="match status" value="1"/>
</dbReference>
<reference evidence="8 9" key="1">
    <citation type="submission" date="2022-05" db="EMBL/GenBank/DDBJ databases">
        <authorList>
            <consortium name="Genoscope - CEA"/>
            <person name="William W."/>
        </authorList>
    </citation>
    <scope>NUCLEOTIDE SEQUENCE [LARGE SCALE GENOMIC DNA]</scope>
</reference>
<gene>
    <name evidence="8" type="ORF">PLOB_00023984</name>
</gene>
<evidence type="ECO:0000313" key="8">
    <source>
        <dbReference type="EMBL" id="CAH3180883.1"/>
    </source>
</evidence>
<feature type="domain" description="IRF tryptophan pentad repeat" evidence="7">
    <location>
        <begin position="16"/>
        <end position="124"/>
    </location>
</feature>
<dbReference type="Proteomes" id="UP001159405">
    <property type="component" value="Unassembled WGS sequence"/>
</dbReference>
<comment type="caution">
    <text evidence="8">The sequence shown here is derived from an EMBL/GenBank/DDBJ whole genome shotgun (WGS) entry which is preliminary data.</text>
</comment>
<evidence type="ECO:0000256" key="2">
    <source>
        <dbReference type="ARBA" id="ARBA00023015"/>
    </source>
</evidence>
<dbReference type="SMART" id="SM00348">
    <property type="entry name" value="IRF"/>
    <property type="match status" value="1"/>
</dbReference>
<evidence type="ECO:0000256" key="1">
    <source>
        <dbReference type="ARBA" id="ARBA00004123"/>
    </source>
</evidence>
<proteinExistence type="predicted"/>
<dbReference type="Gene3D" id="1.10.10.10">
    <property type="entry name" value="Winged helix-like DNA-binding domain superfamily/Winged helix DNA-binding domain"/>
    <property type="match status" value="1"/>
</dbReference>
<dbReference type="InterPro" id="IPR036388">
    <property type="entry name" value="WH-like_DNA-bd_sf"/>
</dbReference>
<name>A0ABN8RPJ4_9CNID</name>
<dbReference type="PROSITE" id="PS51507">
    <property type="entry name" value="IRF_2"/>
    <property type="match status" value="1"/>
</dbReference>
<feature type="region of interest" description="Disordered" evidence="6">
    <location>
        <begin position="124"/>
        <end position="143"/>
    </location>
</feature>
<feature type="compositionally biased region" description="Basic and acidic residues" evidence="6">
    <location>
        <begin position="239"/>
        <end position="252"/>
    </location>
</feature>
<keyword evidence="4" id="KW-0804">Transcription</keyword>
<keyword evidence="3" id="KW-0238">DNA-binding</keyword>
<dbReference type="InterPro" id="IPR001346">
    <property type="entry name" value="Interferon_reg_fact_DNA-bd_dom"/>
</dbReference>
<accession>A0ABN8RPJ4</accession>
<sequence>MINEMHDYCKPAGTKRLRFRDWLKQKLDDNEVEGVEWIDRSRGLFKIPWKHGLHRQWCCHYDSEIFKQWAIYSGKYTEGIDLPNPSKWKTNFRCTLNALPDFKEVREKSRPRGNEAYKIYMMKSKHSKTERKATGEKPSTQQSFDLTDKEIVQLLDDMMRPVLSSEKQTALSRRPISAFPAFETLVVDRSKENFPNFVFHATPWILAAWNAMAVDQFVPKPVKKTDKGDEKDDGDEDISEKTPEKPEDKTSE</sequence>
<dbReference type="SUPFAM" id="SSF46785">
    <property type="entry name" value="Winged helix' DNA-binding domain"/>
    <property type="match status" value="1"/>
</dbReference>
<evidence type="ECO:0000313" key="9">
    <source>
        <dbReference type="Proteomes" id="UP001159405"/>
    </source>
</evidence>